<dbReference type="Gene3D" id="3.30.379.10">
    <property type="entry name" value="Chitobiase/beta-hexosaminidase domain 2-like"/>
    <property type="match status" value="1"/>
</dbReference>
<evidence type="ECO:0000313" key="12">
    <source>
        <dbReference type="EMBL" id="ETS86213.1"/>
    </source>
</evidence>
<dbReference type="InterPro" id="IPR017853">
    <property type="entry name" value="GH"/>
</dbReference>
<dbReference type="KEGG" id="pfy:PFICI_00041"/>
<dbReference type="OrthoDB" id="428480at2759"/>
<dbReference type="FunFam" id="3.20.20.80:FF:000063">
    <property type="entry name" value="Beta-hexosaminidase"/>
    <property type="match status" value="1"/>
</dbReference>
<feature type="domain" description="Beta-hexosaminidase eukaryotic type N-terminal" evidence="11">
    <location>
        <begin position="21"/>
        <end position="197"/>
    </location>
</feature>
<evidence type="ECO:0000256" key="5">
    <source>
        <dbReference type="ARBA" id="ARBA00023180"/>
    </source>
</evidence>
<evidence type="ECO:0000256" key="6">
    <source>
        <dbReference type="ARBA" id="ARBA00023295"/>
    </source>
</evidence>
<dbReference type="STRING" id="1229662.W3XJI8"/>
<dbReference type="GeneID" id="19265054"/>
<dbReference type="HOGENOM" id="CLU_007082_0_2_1"/>
<evidence type="ECO:0000256" key="9">
    <source>
        <dbReference type="SAM" id="SignalP"/>
    </source>
</evidence>
<comment type="similarity">
    <text evidence="2 7">Belongs to the glycosyl hydrolase 20 family.</text>
</comment>
<dbReference type="PRINTS" id="PR00738">
    <property type="entry name" value="GLHYDRLASE20"/>
</dbReference>
<organism evidence="12 13">
    <name type="scientific">Pestalotiopsis fici (strain W106-1 / CGMCC3.15140)</name>
    <dbReference type="NCBI Taxonomy" id="1229662"/>
    <lineage>
        <taxon>Eukaryota</taxon>
        <taxon>Fungi</taxon>
        <taxon>Dikarya</taxon>
        <taxon>Ascomycota</taxon>
        <taxon>Pezizomycotina</taxon>
        <taxon>Sordariomycetes</taxon>
        <taxon>Xylariomycetidae</taxon>
        <taxon>Amphisphaeriales</taxon>
        <taxon>Sporocadaceae</taxon>
        <taxon>Pestalotiopsis</taxon>
    </lineage>
</organism>
<proteinExistence type="inferred from homology"/>
<dbReference type="RefSeq" id="XP_007826813.1">
    <property type="nucleotide sequence ID" value="XM_007828622.1"/>
</dbReference>
<comment type="catalytic activity">
    <reaction evidence="1 7">
        <text>Hydrolysis of terminal non-reducing N-acetyl-D-hexosamine residues in N-acetyl-beta-D-hexosaminides.</text>
        <dbReference type="EC" id="3.2.1.52"/>
    </reaction>
</comment>
<dbReference type="GO" id="GO:0005975">
    <property type="term" value="P:carbohydrate metabolic process"/>
    <property type="evidence" value="ECO:0007669"/>
    <property type="project" value="InterPro"/>
</dbReference>
<dbReference type="Gene3D" id="3.20.20.80">
    <property type="entry name" value="Glycosidases"/>
    <property type="match status" value="1"/>
</dbReference>
<dbReference type="InterPro" id="IPR029019">
    <property type="entry name" value="HEX_eukaryotic_N"/>
</dbReference>
<evidence type="ECO:0000259" key="11">
    <source>
        <dbReference type="Pfam" id="PF14845"/>
    </source>
</evidence>
<evidence type="ECO:0000256" key="3">
    <source>
        <dbReference type="ARBA" id="ARBA00022729"/>
    </source>
</evidence>
<dbReference type="PIRSF" id="PIRSF001093">
    <property type="entry name" value="B-hxosamndse_ab_euk"/>
    <property type="match status" value="1"/>
</dbReference>
<dbReference type="PANTHER" id="PTHR22600:SF58">
    <property type="entry name" value="BETA-HEXOSAMINIDASE"/>
    <property type="match status" value="1"/>
</dbReference>
<keyword evidence="6 7" id="KW-0326">Glycosidase</keyword>
<keyword evidence="3 9" id="KW-0732">Signal</keyword>
<gene>
    <name evidence="12" type="ORF">PFICI_00041</name>
</gene>
<dbReference type="SUPFAM" id="SSF55545">
    <property type="entry name" value="beta-N-acetylhexosaminidase-like domain"/>
    <property type="match status" value="1"/>
</dbReference>
<dbReference type="GO" id="GO:0030203">
    <property type="term" value="P:glycosaminoglycan metabolic process"/>
    <property type="evidence" value="ECO:0007669"/>
    <property type="project" value="TreeGrafter"/>
</dbReference>
<dbReference type="Proteomes" id="UP000030651">
    <property type="component" value="Unassembled WGS sequence"/>
</dbReference>
<dbReference type="EMBL" id="KI912109">
    <property type="protein sequence ID" value="ETS86213.1"/>
    <property type="molecule type" value="Genomic_DNA"/>
</dbReference>
<feature type="chain" id="PRO_5004835146" description="Beta-hexosaminidase" evidence="9">
    <location>
        <begin position="21"/>
        <end position="614"/>
    </location>
</feature>
<dbReference type="InterPro" id="IPR029018">
    <property type="entry name" value="Hex-like_dom2"/>
</dbReference>
<dbReference type="SUPFAM" id="SSF51445">
    <property type="entry name" value="(Trans)glycosidases"/>
    <property type="match status" value="1"/>
</dbReference>
<accession>W3XJI8</accession>
<dbReference type="EC" id="3.2.1.52" evidence="7"/>
<protein>
    <recommendedName>
        <fullName evidence="7">Beta-hexosaminidase</fullName>
        <ecNumber evidence="7">3.2.1.52</ecNumber>
    </recommendedName>
</protein>
<dbReference type="GO" id="GO:0016231">
    <property type="term" value="F:beta-N-acetylglucosaminidase activity"/>
    <property type="evidence" value="ECO:0007669"/>
    <property type="project" value="TreeGrafter"/>
</dbReference>
<evidence type="ECO:0000256" key="7">
    <source>
        <dbReference type="PIRNR" id="PIRNR001093"/>
    </source>
</evidence>
<dbReference type="eggNOG" id="KOG2499">
    <property type="taxonomic scope" value="Eukaryota"/>
</dbReference>
<dbReference type="Pfam" id="PF00728">
    <property type="entry name" value="Glyco_hydro_20"/>
    <property type="match status" value="1"/>
</dbReference>
<keyword evidence="5" id="KW-0325">Glycoprotein</keyword>
<dbReference type="InParanoid" id="W3XJI8"/>
<dbReference type="AlphaFoldDB" id="W3XJI8"/>
<dbReference type="CDD" id="cd06562">
    <property type="entry name" value="GH20_HexA_HexB-like"/>
    <property type="match status" value="1"/>
</dbReference>
<dbReference type="PANTHER" id="PTHR22600">
    <property type="entry name" value="BETA-HEXOSAMINIDASE"/>
    <property type="match status" value="1"/>
</dbReference>
<keyword evidence="4 7" id="KW-0378">Hydrolase</keyword>
<sequence length="614" mass="67930">MMRSLKIVSAVLAAAVPTFAVWPAPESISTGDQTLWIDHSIQVTYNGGIVRWSSLSHPSCHYGVIDTNLGRPVPQLPWGDDSASNALMQKNSTFSSQDVVLGGVCRTLDAILYQGFIPWKLYARNAVYETQPNATQGKTLITELEITQTGTDNSSTWKPVGGSVDESYSLSVDLQGCAKIEAVSAVGILRALETFTQFFYKHTDGSIYTKLAPIDIQDAPKFPHRGILFDVARDYMPVQAILRTIDGMSQNKLNRLHLHVTDSQSWPLEIPAIPELTENGAYAPVAIYSTKDIDYIQRYAVLRGVEVILEIDTPGHIGIVAESFPDLITGWGAAPWTSYCAEPPCGQFRLNESKVDDFLDTLMDDLLPRVSPYSAYFHTGGDEVNFNVYNLDPTVATNDSSVIVPLLQKFTDKNHERVRKAGLIPFVWEEIPSSYNVTIGDDVVVQSWLGNDAISKLTSDGHQVIDSNYNFWYLDCGRGQFLNFENGEAFDTYYPFNDWCGPTKSWQLIYSHNPVANLTDEQAKLVLGGEAAVWSELIDEQNLDSLIWPRASAMGEVLWSGRLTASGENRSAIEAAPRLWDIRERMVARGIGASPVQMQFCTQGGNGSTCSWPV</sequence>
<feature type="active site" description="Proton donor" evidence="8">
    <location>
        <position position="383"/>
    </location>
</feature>
<evidence type="ECO:0000256" key="4">
    <source>
        <dbReference type="ARBA" id="ARBA00022801"/>
    </source>
</evidence>
<name>W3XJI8_PESFW</name>
<evidence type="ECO:0000256" key="1">
    <source>
        <dbReference type="ARBA" id="ARBA00001231"/>
    </source>
</evidence>
<evidence type="ECO:0000256" key="2">
    <source>
        <dbReference type="ARBA" id="ARBA00006285"/>
    </source>
</evidence>
<dbReference type="Pfam" id="PF14845">
    <property type="entry name" value="Glycohydro_20b2"/>
    <property type="match status" value="1"/>
</dbReference>
<evidence type="ECO:0000313" key="13">
    <source>
        <dbReference type="Proteomes" id="UP000030651"/>
    </source>
</evidence>
<reference evidence="13" key="1">
    <citation type="journal article" date="2015" name="BMC Genomics">
        <title>Genomic and transcriptomic analysis of the endophytic fungus Pestalotiopsis fici reveals its lifestyle and high potential for synthesis of natural products.</title>
        <authorList>
            <person name="Wang X."/>
            <person name="Zhang X."/>
            <person name="Liu L."/>
            <person name="Xiang M."/>
            <person name="Wang W."/>
            <person name="Sun X."/>
            <person name="Che Y."/>
            <person name="Guo L."/>
            <person name="Liu G."/>
            <person name="Guo L."/>
            <person name="Wang C."/>
            <person name="Yin W.B."/>
            <person name="Stadler M."/>
            <person name="Zhang X."/>
            <person name="Liu X."/>
        </authorList>
    </citation>
    <scope>NUCLEOTIDE SEQUENCE [LARGE SCALE GENOMIC DNA]</scope>
    <source>
        <strain evidence="13">W106-1 / CGMCC3.15140</strain>
    </source>
</reference>
<dbReference type="InterPro" id="IPR015883">
    <property type="entry name" value="Glyco_hydro_20_cat"/>
</dbReference>
<evidence type="ECO:0000259" key="10">
    <source>
        <dbReference type="Pfam" id="PF00728"/>
    </source>
</evidence>
<feature type="domain" description="Glycoside hydrolase family 20 catalytic" evidence="10">
    <location>
        <begin position="222"/>
        <end position="561"/>
    </location>
</feature>
<feature type="signal peptide" evidence="9">
    <location>
        <begin position="1"/>
        <end position="20"/>
    </location>
</feature>
<dbReference type="InterPro" id="IPR025705">
    <property type="entry name" value="Beta_hexosaminidase_sua/sub"/>
</dbReference>
<dbReference type="GO" id="GO:0016020">
    <property type="term" value="C:membrane"/>
    <property type="evidence" value="ECO:0007669"/>
    <property type="project" value="TreeGrafter"/>
</dbReference>
<keyword evidence="13" id="KW-1185">Reference proteome</keyword>
<evidence type="ECO:0000256" key="8">
    <source>
        <dbReference type="PIRSR" id="PIRSR001093-1"/>
    </source>
</evidence>
<dbReference type="OMA" id="GHDVVMC"/>